<evidence type="ECO:0000313" key="4">
    <source>
        <dbReference type="EMBL" id="EFJ22467.1"/>
    </source>
</evidence>
<dbReference type="eggNOG" id="ENOG502QTQD">
    <property type="taxonomic scope" value="Eukaryota"/>
</dbReference>
<dbReference type="InterPro" id="IPR004993">
    <property type="entry name" value="GH3"/>
</dbReference>
<dbReference type="Pfam" id="PF03321">
    <property type="entry name" value="GH3"/>
    <property type="match status" value="1"/>
</dbReference>
<dbReference type="EMBL" id="GL377595">
    <property type="protein sequence ID" value="EFJ22467.1"/>
    <property type="molecule type" value="Genomic_DNA"/>
</dbReference>
<dbReference type="OrthoDB" id="10004661at2759"/>
<accession>D8RYP2</accession>
<reference evidence="4 5" key="1">
    <citation type="journal article" date="2011" name="Science">
        <title>The Selaginella genome identifies genetic changes associated with the evolution of vascular plants.</title>
        <authorList>
            <person name="Banks J.A."/>
            <person name="Nishiyama T."/>
            <person name="Hasebe M."/>
            <person name="Bowman J.L."/>
            <person name="Gribskov M."/>
            <person name="dePamphilis C."/>
            <person name="Albert V.A."/>
            <person name="Aono N."/>
            <person name="Aoyama T."/>
            <person name="Ambrose B.A."/>
            <person name="Ashton N.W."/>
            <person name="Axtell M.J."/>
            <person name="Barker E."/>
            <person name="Barker M.S."/>
            <person name="Bennetzen J.L."/>
            <person name="Bonawitz N.D."/>
            <person name="Chapple C."/>
            <person name="Cheng C."/>
            <person name="Correa L.G."/>
            <person name="Dacre M."/>
            <person name="DeBarry J."/>
            <person name="Dreyer I."/>
            <person name="Elias M."/>
            <person name="Engstrom E.M."/>
            <person name="Estelle M."/>
            <person name="Feng L."/>
            <person name="Finet C."/>
            <person name="Floyd S.K."/>
            <person name="Frommer W.B."/>
            <person name="Fujita T."/>
            <person name="Gramzow L."/>
            <person name="Gutensohn M."/>
            <person name="Harholt J."/>
            <person name="Hattori M."/>
            <person name="Heyl A."/>
            <person name="Hirai T."/>
            <person name="Hiwatashi Y."/>
            <person name="Ishikawa M."/>
            <person name="Iwata M."/>
            <person name="Karol K.G."/>
            <person name="Koehler B."/>
            <person name="Kolukisaoglu U."/>
            <person name="Kubo M."/>
            <person name="Kurata T."/>
            <person name="Lalonde S."/>
            <person name="Li K."/>
            <person name="Li Y."/>
            <person name="Litt A."/>
            <person name="Lyons E."/>
            <person name="Manning G."/>
            <person name="Maruyama T."/>
            <person name="Michael T.P."/>
            <person name="Mikami K."/>
            <person name="Miyazaki S."/>
            <person name="Morinaga S."/>
            <person name="Murata T."/>
            <person name="Mueller-Roeber B."/>
            <person name="Nelson D.R."/>
            <person name="Obara M."/>
            <person name="Oguri Y."/>
            <person name="Olmstead R.G."/>
            <person name="Onodera N."/>
            <person name="Petersen B.L."/>
            <person name="Pils B."/>
            <person name="Prigge M."/>
            <person name="Rensing S.A."/>
            <person name="Riano-Pachon D.M."/>
            <person name="Roberts A.W."/>
            <person name="Sato Y."/>
            <person name="Scheller H.V."/>
            <person name="Schulz B."/>
            <person name="Schulz C."/>
            <person name="Shakirov E.V."/>
            <person name="Shibagaki N."/>
            <person name="Shinohara N."/>
            <person name="Shippen D.E."/>
            <person name="Soerensen I."/>
            <person name="Sotooka R."/>
            <person name="Sugimoto N."/>
            <person name="Sugita M."/>
            <person name="Sumikawa N."/>
            <person name="Tanurdzic M."/>
            <person name="Theissen G."/>
            <person name="Ulvskov P."/>
            <person name="Wakazuki S."/>
            <person name="Weng J.K."/>
            <person name="Willats W.W."/>
            <person name="Wipf D."/>
            <person name="Wolf P.G."/>
            <person name="Yang L."/>
            <person name="Zimmer A.D."/>
            <person name="Zhu Q."/>
            <person name="Mitros T."/>
            <person name="Hellsten U."/>
            <person name="Loque D."/>
            <person name="Otillar R."/>
            <person name="Salamov A."/>
            <person name="Schmutz J."/>
            <person name="Shapiro H."/>
            <person name="Lindquist E."/>
            <person name="Lucas S."/>
            <person name="Rokhsar D."/>
            <person name="Grigoriev I.V."/>
        </authorList>
    </citation>
    <scope>NUCLEOTIDE SEQUENCE [LARGE SCALE GENOMIC DNA]</scope>
</reference>
<comment type="similarity">
    <text evidence="1">Belongs to the IAA-amido conjugating enzyme family.</text>
</comment>
<feature type="domain" description="GH3 middle" evidence="2">
    <location>
        <begin position="336"/>
        <end position="403"/>
    </location>
</feature>
<feature type="domain" description="GH3 C-terminal" evidence="3">
    <location>
        <begin position="418"/>
        <end position="533"/>
    </location>
</feature>
<dbReference type="Proteomes" id="UP000001514">
    <property type="component" value="Unassembled WGS sequence"/>
</dbReference>
<proteinExistence type="inferred from homology"/>
<sequence>MEALINEFEDMCRNAAAVQEEVLGNIVEHNASCEFLQSYNVTDVDSFKAHVPVVGYEDIAAKIQRMADGDPASILCKDPVIAFISSSGTTTEKRNAFPLTTKSCDVKNHAMYKIAAAYIERDFPVGSFPTALAFMYALPCGTLSKSGIPIMPVSNFAFTSQAYKERPSRSTSPDEVIWGPWWESTYCHMLCGLIQRMEVDYIISFFAYTLVYAFNMLEVEWRNLCHDIRTGKLDERVKDVKLRAAVAGVLHEDPDSAGFIEEVCSSKESWDQGIVPQLWPKAKYLHTVVTGGMKPYVPALRKYAGGVHIIGKAYIGSEGVYGINMDPTTEAENVVFTLVPTTLYMEFLRLRDNKLVDSSNLEIGEQYELVITTYSGLYRYKVGDVVRVVSFFHQSPQMAFEYRTSALLSVNLDVTSEQELQNVVRRTCNEANLKIVDFTSQSNQTEQPGYYVIYWELKNKPDYSNHALLNRCCDVLDRSFTSSTYIMGRRSGTIGPLKLVILERGSFGRIMEHAVSNGSAPGQYKTPRCIKSPKVLKILEEGIVSTYRSSKYPR</sequence>
<organism evidence="5">
    <name type="scientific">Selaginella moellendorffii</name>
    <name type="common">Spikemoss</name>
    <dbReference type="NCBI Taxonomy" id="88036"/>
    <lineage>
        <taxon>Eukaryota</taxon>
        <taxon>Viridiplantae</taxon>
        <taxon>Streptophyta</taxon>
        <taxon>Embryophyta</taxon>
        <taxon>Tracheophyta</taxon>
        <taxon>Lycopodiopsida</taxon>
        <taxon>Selaginellales</taxon>
        <taxon>Selaginellaceae</taxon>
        <taxon>Selaginella</taxon>
    </lineage>
</organism>
<dbReference type="KEGG" id="smo:SELMODRAFT_416246"/>
<dbReference type="GeneID" id="9646377"/>
<dbReference type="PANTHER" id="PTHR31901">
    <property type="entry name" value="GH3 DOMAIN-CONTAINING PROTEIN"/>
    <property type="match status" value="1"/>
</dbReference>
<evidence type="ECO:0000259" key="3">
    <source>
        <dbReference type="Pfam" id="PF23572"/>
    </source>
</evidence>
<protein>
    <submittedName>
        <fullName evidence="4">Uncharacterized protein JAR1L2-1</fullName>
    </submittedName>
</protein>
<dbReference type="Gramene" id="EFJ22467">
    <property type="protein sequence ID" value="EFJ22467"/>
    <property type="gene ID" value="SELMODRAFT_416246"/>
</dbReference>
<dbReference type="HOGENOM" id="CLU_016249_2_0_1"/>
<gene>
    <name evidence="4" type="primary">JAR1L2-1</name>
    <name evidence="4" type="ORF">SELMODRAFT_416246</name>
</gene>
<evidence type="ECO:0000256" key="1">
    <source>
        <dbReference type="ARBA" id="ARBA00008068"/>
    </source>
</evidence>
<keyword evidence="5" id="KW-1185">Reference proteome</keyword>
<name>D8RYP2_SELML</name>
<evidence type="ECO:0000313" key="5">
    <source>
        <dbReference type="Proteomes" id="UP000001514"/>
    </source>
</evidence>
<dbReference type="InterPro" id="IPR055378">
    <property type="entry name" value="GH3_C"/>
</dbReference>
<dbReference type="PANTHER" id="PTHR31901:SF5">
    <property type="entry name" value="JASMONOYL--L-AMINO ACID SYNTHETASE JAR1"/>
    <property type="match status" value="1"/>
</dbReference>
<dbReference type="GO" id="GO:0016881">
    <property type="term" value="F:acid-amino acid ligase activity"/>
    <property type="evidence" value="ECO:0000318"/>
    <property type="project" value="GO_Central"/>
</dbReference>
<dbReference type="OMA" id="FWELNDG"/>
<evidence type="ECO:0000259" key="2">
    <source>
        <dbReference type="Pfam" id="PF23571"/>
    </source>
</evidence>
<dbReference type="InterPro" id="IPR055377">
    <property type="entry name" value="GH3_M"/>
</dbReference>
<dbReference type="AlphaFoldDB" id="D8RYP2"/>
<dbReference type="GO" id="GO:0005737">
    <property type="term" value="C:cytoplasm"/>
    <property type="evidence" value="ECO:0000318"/>
    <property type="project" value="GO_Central"/>
</dbReference>
<dbReference type="InParanoid" id="D8RYP2"/>
<dbReference type="Pfam" id="PF23572">
    <property type="entry name" value="GH3_C"/>
    <property type="match status" value="1"/>
</dbReference>
<dbReference type="Pfam" id="PF23571">
    <property type="entry name" value="GH3_M"/>
    <property type="match status" value="1"/>
</dbReference>